<accession>A0AAW2DXW4</accession>
<proteinExistence type="predicted"/>
<sequence length="420" mass="47298">MVDCLTMVFVLRCFADKNHVSLKLSLVNVPVLNFLLRSKIFQSEDGQLRAAHLILDYEPLSRVFQDVGQAIRAGSSKLARIDVSKPGFLARKDLPPVVLPLPPARQQLDGLSEEPLPSPQSLNAEIDRIRFEEEAGVVERPVELSDSKVECEGHSSTLQVRLPVVRPDTSSEEEGMDLKPRTSLRGLMAERSKGGSTSGEPSKNKAASNLPHPPFHPPTNPGLKVDPNLKKKRPVEVTQHVFVAEECIKRAHEDTKAEVHLRLEAERQLGTLRQERANLYGKLKKVEKARLSAQTGLKTVERQAEDQRQQLHVTEINLATEKQRVIDLMAREAAKAAVEASYERGLQDMEKRLTEEVAVVCRDYCTETWGVAMDRVGVPVDSKLRRAESVFFQWRYKKFQTLSPFLLSKPLLLVPRFQWG</sequence>
<dbReference type="Proteomes" id="UP001459277">
    <property type="component" value="Unassembled WGS sequence"/>
</dbReference>
<reference evidence="3 4" key="1">
    <citation type="submission" date="2024-01" db="EMBL/GenBank/DDBJ databases">
        <title>A telomere-to-telomere, gap-free genome of sweet tea (Lithocarpus litseifolius).</title>
        <authorList>
            <person name="Zhou J."/>
        </authorList>
    </citation>
    <scope>NUCLEOTIDE SEQUENCE [LARGE SCALE GENOMIC DNA]</scope>
    <source>
        <strain evidence="3">Zhou-2022a</strain>
        <tissue evidence="3">Leaf</tissue>
    </source>
</reference>
<evidence type="ECO:0000313" key="4">
    <source>
        <dbReference type="Proteomes" id="UP001459277"/>
    </source>
</evidence>
<protein>
    <submittedName>
        <fullName evidence="3">Uncharacterized protein</fullName>
    </submittedName>
</protein>
<feature type="region of interest" description="Disordered" evidence="2">
    <location>
        <begin position="160"/>
        <end position="227"/>
    </location>
</feature>
<comment type="caution">
    <text evidence="3">The sequence shown here is derived from an EMBL/GenBank/DDBJ whole genome shotgun (WGS) entry which is preliminary data.</text>
</comment>
<evidence type="ECO:0000313" key="3">
    <source>
        <dbReference type="EMBL" id="KAL0013581.1"/>
    </source>
</evidence>
<keyword evidence="4" id="KW-1185">Reference proteome</keyword>
<feature type="compositionally biased region" description="Polar residues" evidence="2">
    <location>
        <begin position="194"/>
        <end position="207"/>
    </location>
</feature>
<organism evidence="3 4">
    <name type="scientific">Lithocarpus litseifolius</name>
    <dbReference type="NCBI Taxonomy" id="425828"/>
    <lineage>
        <taxon>Eukaryota</taxon>
        <taxon>Viridiplantae</taxon>
        <taxon>Streptophyta</taxon>
        <taxon>Embryophyta</taxon>
        <taxon>Tracheophyta</taxon>
        <taxon>Spermatophyta</taxon>
        <taxon>Magnoliopsida</taxon>
        <taxon>eudicotyledons</taxon>
        <taxon>Gunneridae</taxon>
        <taxon>Pentapetalae</taxon>
        <taxon>rosids</taxon>
        <taxon>fabids</taxon>
        <taxon>Fagales</taxon>
        <taxon>Fagaceae</taxon>
        <taxon>Lithocarpus</taxon>
    </lineage>
</organism>
<name>A0AAW2DXW4_9ROSI</name>
<dbReference type="AlphaFoldDB" id="A0AAW2DXW4"/>
<keyword evidence="1" id="KW-0175">Coiled coil</keyword>
<feature type="coiled-coil region" evidence="1">
    <location>
        <begin position="269"/>
        <end position="317"/>
    </location>
</feature>
<evidence type="ECO:0000256" key="2">
    <source>
        <dbReference type="SAM" id="MobiDB-lite"/>
    </source>
</evidence>
<dbReference type="EMBL" id="JAZDWU010000001">
    <property type="protein sequence ID" value="KAL0013581.1"/>
    <property type="molecule type" value="Genomic_DNA"/>
</dbReference>
<feature type="compositionally biased region" description="Pro residues" evidence="2">
    <location>
        <begin position="211"/>
        <end position="220"/>
    </location>
</feature>
<gene>
    <name evidence="3" type="ORF">SO802_000650</name>
</gene>
<evidence type="ECO:0000256" key="1">
    <source>
        <dbReference type="SAM" id="Coils"/>
    </source>
</evidence>